<dbReference type="Gene3D" id="3.10.450.50">
    <property type="match status" value="2"/>
</dbReference>
<dbReference type="OrthoDB" id="1948945at2"/>
<gene>
    <name evidence="1" type="ORF">SAMN05444003_3047</name>
</gene>
<dbReference type="Pfam" id="PF07366">
    <property type="entry name" value="SnoaL"/>
    <property type="match status" value="2"/>
</dbReference>
<organism evidence="1 2">
    <name type="scientific">Cognatiyoonia sediminum</name>
    <dbReference type="NCBI Taxonomy" id="1508389"/>
    <lineage>
        <taxon>Bacteria</taxon>
        <taxon>Pseudomonadati</taxon>
        <taxon>Pseudomonadota</taxon>
        <taxon>Alphaproteobacteria</taxon>
        <taxon>Rhodobacterales</taxon>
        <taxon>Paracoccaceae</taxon>
        <taxon>Cognatiyoonia</taxon>
    </lineage>
</organism>
<keyword evidence="2" id="KW-1185">Reference proteome</keyword>
<dbReference type="PANTHER" id="PTHR38436">
    <property type="entry name" value="POLYKETIDE CYCLASE SNOAL-LIKE DOMAIN"/>
    <property type="match status" value="1"/>
</dbReference>
<dbReference type="PANTHER" id="PTHR38436:SF1">
    <property type="entry name" value="ESTER CYCLASE"/>
    <property type="match status" value="1"/>
</dbReference>
<dbReference type="STRING" id="1508389.SAMN05444003_3047"/>
<dbReference type="SUPFAM" id="SSF54427">
    <property type="entry name" value="NTF2-like"/>
    <property type="match status" value="2"/>
</dbReference>
<dbReference type="EMBL" id="FQXB01000007">
    <property type="protein sequence ID" value="SHH40847.1"/>
    <property type="molecule type" value="Genomic_DNA"/>
</dbReference>
<name>A0A1M5SR01_9RHOB</name>
<reference evidence="1 2" key="1">
    <citation type="submission" date="2016-11" db="EMBL/GenBank/DDBJ databases">
        <authorList>
            <person name="Jaros S."/>
            <person name="Januszkiewicz K."/>
            <person name="Wedrychowicz H."/>
        </authorList>
    </citation>
    <scope>NUCLEOTIDE SEQUENCE [LARGE SCALE GENOMIC DNA]</scope>
    <source>
        <strain evidence="1 2">DSM 28715</strain>
    </source>
</reference>
<sequence>MSDFQSEKEVISGYHSALERASGDEISAVEERYAHPDYIWRGFHPFDEVDDPRRVAQRFWEPLKDCLTSLQRREDIFFAGENWLHKDGSVWVVSMGHLMGLFDKEWLGIRPTRKLAMLRYCAFYRILDGKIAESLMYFDLPHLMAQAGQSPFPTQTARHLVQPGPVTHCGLLFDPQPIQEGLKTRAAIDAMVSDLGQWNLGLPLEEELARTWHDDMLWWGPEGIGATYTIERYTKQHSGPFRAAFSDRSKTNHIARVAEGEFGAFAGWPNFTAKLTGPFMGMEPTGKIGEFRVIDVYRRRGDKLHENWIFIDLLHFWKMQGMDFQIA</sequence>
<dbReference type="InterPro" id="IPR009959">
    <property type="entry name" value="Cyclase_SnoaL-like"/>
</dbReference>
<dbReference type="AlphaFoldDB" id="A0A1M5SR01"/>
<dbReference type="Proteomes" id="UP000184074">
    <property type="component" value="Unassembled WGS sequence"/>
</dbReference>
<proteinExistence type="predicted"/>
<evidence type="ECO:0000313" key="2">
    <source>
        <dbReference type="Proteomes" id="UP000184074"/>
    </source>
</evidence>
<evidence type="ECO:0000313" key="1">
    <source>
        <dbReference type="EMBL" id="SHH40847.1"/>
    </source>
</evidence>
<accession>A0A1M5SR01</accession>
<dbReference type="RefSeq" id="WP_072902568.1">
    <property type="nucleotide sequence ID" value="NZ_FQXB01000007.1"/>
</dbReference>
<dbReference type="GO" id="GO:0030638">
    <property type="term" value="P:polyketide metabolic process"/>
    <property type="evidence" value="ECO:0007669"/>
    <property type="project" value="InterPro"/>
</dbReference>
<protein>
    <submittedName>
        <fullName evidence="1">SnoaL-like polyketide cyclase</fullName>
    </submittedName>
</protein>
<dbReference type="InterPro" id="IPR032710">
    <property type="entry name" value="NTF2-like_dom_sf"/>
</dbReference>